<keyword evidence="3" id="KW-0805">Transcription regulation</keyword>
<reference evidence="12 13" key="1">
    <citation type="submission" date="2020-07" db="EMBL/GenBank/DDBJ databases">
        <title>Sequencing the genomes of 1000 actinobacteria strains.</title>
        <authorList>
            <person name="Klenk H.-P."/>
        </authorList>
    </citation>
    <scope>NUCLEOTIDE SEQUENCE [LARGE SCALE GENOMIC DNA]</scope>
    <source>
        <strain evidence="12 13">DSM 42178</strain>
    </source>
</reference>
<evidence type="ECO:0000256" key="9">
    <source>
        <dbReference type="SAM" id="MobiDB-lite"/>
    </source>
</evidence>
<evidence type="ECO:0000259" key="10">
    <source>
        <dbReference type="PROSITE" id="PS50110"/>
    </source>
</evidence>
<dbReference type="SMART" id="SM00448">
    <property type="entry name" value="REC"/>
    <property type="match status" value="1"/>
</dbReference>
<dbReference type="PANTHER" id="PTHR48111:SF72">
    <property type="entry name" value="SENSORY TRANSDUCTION PROTEIN REGX3"/>
    <property type="match status" value="1"/>
</dbReference>
<dbReference type="SUPFAM" id="SSF46894">
    <property type="entry name" value="C-terminal effector domain of the bipartite response regulators"/>
    <property type="match status" value="1"/>
</dbReference>
<evidence type="ECO:0000256" key="8">
    <source>
        <dbReference type="PROSITE-ProRule" id="PRU01091"/>
    </source>
</evidence>
<dbReference type="Gene3D" id="1.10.10.10">
    <property type="entry name" value="Winged helix-like DNA-binding domain superfamily/Winged helix DNA-binding domain"/>
    <property type="match status" value="1"/>
</dbReference>
<dbReference type="InterPro" id="IPR001867">
    <property type="entry name" value="OmpR/PhoB-type_DNA-bd"/>
</dbReference>
<dbReference type="GO" id="GO:0000976">
    <property type="term" value="F:transcription cis-regulatory region binding"/>
    <property type="evidence" value="ECO:0007669"/>
    <property type="project" value="TreeGrafter"/>
</dbReference>
<dbReference type="Pfam" id="PF00486">
    <property type="entry name" value="Trans_reg_C"/>
    <property type="match status" value="1"/>
</dbReference>
<protein>
    <recommendedName>
        <fullName evidence="6">Sensory transduction protein RegX3</fullName>
    </recommendedName>
</protein>
<dbReference type="InterPro" id="IPR001789">
    <property type="entry name" value="Sig_transdc_resp-reg_receiver"/>
</dbReference>
<evidence type="ECO:0000256" key="6">
    <source>
        <dbReference type="ARBA" id="ARBA00041201"/>
    </source>
</evidence>
<evidence type="ECO:0000313" key="12">
    <source>
        <dbReference type="EMBL" id="NYI03082.1"/>
    </source>
</evidence>
<dbReference type="InterPro" id="IPR039420">
    <property type="entry name" value="WalR-like"/>
</dbReference>
<dbReference type="InterPro" id="IPR036388">
    <property type="entry name" value="WH-like_DNA-bd_sf"/>
</dbReference>
<dbReference type="InterPro" id="IPR016032">
    <property type="entry name" value="Sig_transdc_resp-reg_C-effctor"/>
</dbReference>
<dbReference type="Pfam" id="PF00072">
    <property type="entry name" value="Response_reg"/>
    <property type="match status" value="1"/>
</dbReference>
<dbReference type="Gene3D" id="6.10.250.690">
    <property type="match status" value="1"/>
</dbReference>
<dbReference type="SMART" id="SM00862">
    <property type="entry name" value="Trans_reg_C"/>
    <property type="match status" value="1"/>
</dbReference>
<name>A0A852ZXR7_9ACTN</name>
<evidence type="ECO:0000256" key="3">
    <source>
        <dbReference type="ARBA" id="ARBA00023015"/>
    </source>
</evidence>
<feature type="compositionally biased region" description="Low complexity" evidence="9">
    <location>
        <begin position="139"/>
        <end position="174"/>
    </location>
</feature>
<gene>
    <name evidence="12" type="ORF">FHU37_000025</name>
</gene>
<dbReference type="AlphaFoldDB" id="A0A852ZXR7"/>
<evidence type="ECO:0000313" key="13">
    <source>
        <dbReference type="Proteomes" id="UP000567795"/>
    </source>
</evidence>
<organism evidence="12 13">
    <name type="scientific">Allostreptomyces psammosilenae</name>
    <dbReference type="NCBI Taxonomy" id="1892865"/>
    <lineage>
        <taxon>Bacteria</taxon>
        <taxon>Bacillati</taxon>
        <taxon>Actinomycetota</taxon>
        <taxon>Actinomycetes</taxon>
        <taxon>Kitasatosporales</taxon>
        <taxon>Streptomycetaceae</taxon>
        <taxon>Allostreptomyces</taxon>
    </lineage>
</organism>
<evidence type="ECO:0000256" key="2">
    <source>
        <dbReference type="ARBA" id="ARBA00023012"/>
    </source>
</evidence>
<sequence length="283" mass="30307">MQLLLVEDDDHVASALVTVLNRHHMAVRHVRNGEDALERLTQAGPDAFDAVLLDVGLPQQDGFRVCRRIRSHSATLPIIMVTARGDIRDRVHGLDLGADDYIVKPFDMTELIARILAVVRRTNRPPHQSRPAGAAGATEPGRAGSAAATAPGEPAATHPAPGAPEAHPATAGARRIGPIEIDADARRVRVRGSEVSLTRKEFDLLALLAERPGVVCRRQQILSEVWESSYDGLARSLEVHVASLRAKLALPDAIETVRGIGYRLTAGTSDEPAADPPTGPPGR</sequence>
<feature type="domain" description="OmpR/PhoB-type" evidence="11">
    <location>
        <begin position="171"/>
        <end position="266"/>
    </location>
</feature>
<dbReference type="PANTHER" id="PTHR48111">
    <property type="entry name" value="REGULATOR OF RPOS"/>
    <property type="match status" value="1"/>
</dbReference>
<dbReference type="InterPro" id="IPR011006">
    <property type="entry name" value="CheY-like_superfamily"/>
</dbReference>
<dbReference type="RefSeq" id="WP_179812201.1">
    <property type="nucleotide sequence ID" value="NZ_JACBZD010000001.1"/>
</dbReference>
<proteinExistence type="predicted"/>
<dbReference type="Gene3D" id="3.40.50.2300">
    <property type="match status" value="1"/>
</dbReference>
<keyword evidence="1 7" id="KW-0597">Phosphoprotein</keyword>
<dbReference type="PROSITE" id="PS51755">
    <property type="entry name" value="OMPR_PHOB"/>
    <property type="match status" value="1"/>
</dbReference>
<feature type="DNA-binding region" description="OmpR/PhoB-type" evidence="8">
    <location>
        <begin position="171"/>
        <end position="266"/>
    </location>
</feature>
<dbReference type="CDD" id="cd00383">
    <property type="entry name" value="trans_reg_C"/>
    <property type="match status" value="1"/>
</dbReference>
<dbReference type="FunFam" id="1.10.10.10:FF:000018">
    <property type="entry name" value="DNA-binding response regulator ResD"/>
    <property type="match status" value="1"/>
</dbReference>
<dbReference type="GO" id="GO:0032993">
    <property type="term" value="C:protein-DNA complex"/>
    <property type="evidence" value="ECO:0007669"/>
    <property type="project" value="TreeGrafter"/>
</dbReference>
<evidence type="ECO:0000256" key="5">
    <source>
        <dbReference type="ARBA" id="ARBA00023163"/>
    </source>
</evidence>
<dbReference type="PROSITE" id="PS50110">
    <property type="entry name" value="RESPONSE_REGULATORY"/>
    <property type="match status" value="1"/>
</dbReference>
<dbReference type="GO" id="GO:0005829">
    <property type="term" value="C:cytosol"/>
    <property type="evidence" value="ECO:0007669"/>
    <property type="project" value="TreeGrafter"/>
</dbReference>
<dbReference type="SUPFAM" id="SSF52172">
    <property type="entry name" value="CheY-like"/>
    <property type="match status" value="1"/>
</dbReference>
<keyword evidence="13" id="KW-1185">Reference proteome</keyword>
<feature type="domain" description="Response regulatory" evidence="10">
    <location>
        <begin position="2"/>
        <end position="119"/>
    </location>
</feature>
<keyword evidence="2" id="KW-0902">Two-component regulatory system</keyword>
<dbReference type="EMBL" id="JACBZD010000001">
    <property type="protein sequence ID" value="NYI03082.1"/>
    <property type="molecule type" value="Genomic_DNA"/>
</dbReference>
<evidence type="ECO:0000256" key="4">
    <source>
        <dbReference type="ARBA" id="ARBA00023125"/>
    </source>
</evidence>
<keyword evidence="4 8" id="KW-0238">DNA-binding</keyword>
<comment type="caution">
    <text evidence="12">The sequence shown here is derived from an EMBL/GenBank/DDBJ whole genome shotgun (WGS) entry which is preliminary data.</text>
</comment>
<feature type="region of interest" description="Disordered" evidence="9">
    <location>
        <begin position="123"/>
        <end position="178"/>
    </location>
</feature>
<accession>A0A852ZXR7</accession>
<evidence type="ECO:0000259" key="11">
    <source>
        <dbReference type="PROSITE" id="PS51755"/>
    </source>
</evidence>
<evidence type="ECO:0000256" key="7">
    <source>
        <dbReference type="PROSITE-ProRule" id="PRU00169"/>
    </source>
</evidence>
<dbReference type="GO" id="GO:0000156">
    <property type="term" value="F:phosphorelay response regulator activity"/>
    <property type="evidence" value="ECO:0007669"/>
    <property type="project" value="TreeGrafter"/>
</dbReference>
<feature type="modified residue" description="4-aspartylphosphate" evidence="7">
    <location>
        <position position="54"/>
    </location>
</feature>
<evidence type="ECO:0000256" key="1">
    <source>
        <dbReference type="ARBA" id="ARBA00022553"/>
    </source>
</evidence>
<dbReference type="GO" id="GO:0006355">
    <property type="term" value="P:regulation of DNA-templated transcription"/>
    <property type="evidence" value="ECO:0007669"/>
    <property type="project" value="InterPro"/>
</dbReference>
<keyword evidence="5" id="KW-0804">Transcription</keyword>
<dbReference type="Proteomes" id="UP000567795">
    <property type="component" value="Unassembled WGS sequence"/>
</dbReference>